<proteinExistence type="predicted"/>
<dbReference type="RefSeq" id="WP_183884152.1">
    <property type="nucleotide sequence ID" value="NZ_JACHCE010000008.1"/>
</dbReference>
<evidence type="ECO:0000313" key="2">
    <source>
        <dbReference type="Proteomes" id="UP000537204"/>
    </source>
</evidence>
<reference evidence="1 2" key="1">
    <citation type="submission" date="2020-08" db="EMBL/GenBank/DDBJ databases">
        <title>Genomic Encyclopedia of Type Strains, Phase IV (KMG-V): Genome sequencing to study the core and pangenomes of soil and plant-associated prokaryotes.</title>
        <authorList>
            <person name="Whitman W."/>
        </authorList>
    </citation>
    <scope>NUCLEOTIDE SEQUENCE [LARGE SCALE GENOMIC DNA]</scope>
    <source>
        <strain evidence="1 2">S3M1</strain>
    </source>
</reference>
<comment type="caution">
    <text evidence="1">The sequence shown here is derived from an EMBL/GenBank/DDBJ whole genome shotgun (WGS) entry which is preliminary data.</text>
</comment>
<protein>
    <submittedName>
        <fullName evidence="1">Uncharacterized protein</fullName>
    </submittedName>
</protein>
<name>A0A7W8ZQF6_9SPHI</name>
<dbReference type="Proteomes" id="UP000537204">
    <property type="component" value="Unassembled WGS sequence"/>
</dbReference>
<dbReference type="EMBL" id="JACHCE010000008">
    <property type="protein sequence ID" value="MBB5638309.1"/>
    <property type="molecule type" value="Genomic_DNA"/>
</dbReference>
<accession>A0A7W8ZQF6</accession>
<evidence type="ECO:0000313" key="1">
    <source>
        <dbReference type="EMBL" id="MBB5638309.1"/>
    </source>
</evidence>
<gene>
    <name evidence="1" type="ORF">HDE68_004238</name>
</gene>
<dbReference type="AlphaFoldDB" id="A0A7W8ZQF6"/>
<organism evidence="1 2">
    <name type="scientific">Pedobacter cryoconitis</name>
    <dbReference type="NCBI Taxonomy" id="188932"/>
    <lineage>
        <taxon>Bacteria</taxon>
        <taxon>Pseudomonadati</taxon>
        <taxon>Bacteroidota</taxon>
        <taxon>Sphingobacteriia</taxon>
        <taxon>Sphingobacteriales</taxon>
        <taxon>Sphingobacteriaceae</taxon>
        <taxon>Pedobacter</taxon>
    </lineage>
</organism>
<sequence length="97" mass="10277">MLVDIPGGNDLISAINVDISTFGTETNAARSYFLRLRDIGSGPGTAFIVTGNGNVGIGLNNPTVKLDVDGTIRANEIKVCVSQGCDFVFEKNITSWI</sequence>